<keyword evidence="1" id="KW-0472">Membrane</keyword>
<dbReference type="InterPro" id="IPR010559">
    <property type="entry name" value="Sig_transdc_His_kin_internal"/>
</dbReference>
<evidence type="ECO:0000313" key="3">
    <source>
        <dbReference type="EMBL" id="MBS2099861.1"/>
    </source>
</evidence>
<keyword evidence="1" id="KW-0812">Transmembrane</keyword>
<name>A0ABS5JYC3_9BACT</name>
<reference evidence="3 4" key="1">
    <citation type="journal article" date="2015" name="Int. J. Syst. Evol. Microbiol.">
        <title>Carboxylicivirga linearis sp. nov., isolated from a sea cucumber culture pond.</title>
        <authorList>
            <person name="Wang F.Q."/>
            <person name="Zhou Y.X."/>
            <person name="Lin X.Z."/>
            <person name="Chen G.J."/>
            <person name="Du Z.J."/>
        </authorList>
    </citation>
    <scope>NUCLEOTIDE SEQUENCE [LARGE SCALE GENOMIC DNA]</scope>
    <source>
        <strain evidence="3 4">FB218</strain>
    </source>
</reference>
<feature type="domain" description="Signal transduction histidine kinase internal region" evidence="2">
    <location>
        <begin position="162"/>
        <end position="237"/>
    </location>
</feature>
<dbReference type="RefSeq" id="WP_212217105.1">
    <property type="nucleotide sequence ID" value="NZ_JAGUCO010000016.1"/>
</dbReference>
<dbReference type="Pfam" id="PF06580">
    <property type="entry name" value="His_kinase"/>
    <property type="match status" value="1"/>
</dbReference>
<feature type="transmembrane region" description="Helical" evidence="1">
    <location>
        <begin position="12"/>
        <end position="31"/>
    </location>
</feature>
<comment type="caution">
    <text evidence="3">The sequence shown here is derived from an EMBL/GenBank/DDBJ whole genome shotgun (WGS) entry which is preliminary data.</text>
</comment>
<keyword evidence="3" id="KW-0808">Transferase</keyword>
<evidence type="ECO:0000313" key="4">
    <source>
        <dbReference type="Proteomes" id="UP000708576"/>
    </source>
</evidence>
<sequence>MMRNCQPKKIRYKARLLFEVIIGIVFNMIVVKTFFAGAVFSIEGVAFTICLFVTISEGIFAFNKLLDYKYTWHQHTLKRLILLLLFTIFWYAIVAYVANITKPLIEKETEIPKTLFLASMVISILFVSIYVSLLIAYNYHQSLAMFIKENEALKNEKLQLDYRALQDQINPHFLFNNLSTLIAIIRHDQKAAIRFAENFSDVYRYVLKSKDDISVTLEEELGFIKSYLDLHKERLGEGLQLFYKVDQNANAKKLPVLSLQFLVENAIKHNVATIGDPLKITIEASNDMVRVTNNLNLKNTTYSTNTGLKNLKKRIAFLTDRQMHVAQDENEFIVELPLTD</sequence>
<evidence type="ECO:0000259" key="2">
    <source>
        <dbReference type="Pfam" id="PF06580"/>
    </source>
</evidence>
<feature type="transmembrane region" description="Helical" evidence="1">
    <location>
        <begin position="118"/>
        <end position="139"/>
    </location>
</feature>
<evidence type="ECO:0000256" key="1">
    <source>
        <dbReference type="SAM" id="Phobius"/>
    </source>
</evidence>
<dbReference type="GO" id="GO:0016301">
    <property type="term" value="F:kinase activity"/>
    <property type="evidence" value="ECO:0007669"/>
    <property type="project" value="UniProtKB-KW"/>
</dbReference>
<keyword evidence="4" id="KW-1185">Reference proteome</keyword>
<dbReference type="InterPro" id="IPR050640">
    <property type="entry name" value="Bact_2-comp_sensor_kinase"/>
</dbReference>
<dbReference type="PANTHER" id="PTHR34220">
    <property type="entry name" value="SENSOR HISTIDINE KINASE YPDA"/>
    <property type="match status" value="1"/>
</dbReference>
<protein>
    <submittedName>
        <fullName evidence="3">Histidine kinase</fullName>
    </submittedName>
</protein>
<gene>
    <name evidence="3" type="ORF">KEM10_16340</name>
</gene>
<keyword evidence="1" id="KW-1133">Transmembrane helix</keyword>
<feature type="transmembrane region" description="Helical" evidence="1">
    <location>
        <begin position="80"/>
        <end position="98"/>
    </location>
</feature>
<keyword evidence="3" id="KW-0418">Kinase</keyword>
<dbReference type="EMBL" id="JAGUCO010000016">
    <property type="protein sequence ID" value="MBS2099861.1"/>
    <property type="molecule type" value="Genomic_DNA"/>
</dbReference>
<accession>A0ABS5JYC3</accession>
<dbReference type="Proteomes" id="UP000708576">
    <property type="component" value="Unassembled WGS sequence"/>
</dbReference>
<dbReference type="PANTHER" id="PTHR34220:SF7">
    <property type="entry name" value="SENSOR HISTIDINE KINASE YPDA"/>
    <property type="match status" value="1"/>
</dbReference>
<feature type="transmembrane region" description="Helical" evidence="1">
    <location>
        <begin position="37"/>
        <end position="60"/>
    </location>
</feature>
<organism evidence="3 4">
    <name type="scientific">Carboxylicivirga linearis</name>
    <dbReference type="NCBI Taxonomy" id="1628157"/>
    <lineage>
        <taxon>Bacteria</taxon>
        <taxon>Pseudomonadati</taxon>
        <taxon>Bacteroidota</taxon>
        <taxon>Bacteroidia</taxon>
        <taxon>Marinilabiliales</taxon>
        <taxon>Marinilabiliaceae</taxon>
        <taxon>Carboxylicivirga</taxon>
    </lineage>
</organism>
<proteinExistence type="predicted"/>